<evidence type="ECO:0000256" key="4">
    <source>
        <dbReference type="ARBA" id="ARBA00023235"/>
    </source>
</evidence>
<dbReference type="EMBL" id="AONC01000040">
    <property type="protein sequence ID" value="EXJ14469.1"/>
    <property type="molecule type" value="Genomic_DNA"/>
</dbReference>
<dbReference type="STRING" id="1249627.D779_2610"/>
<dbReference type="PANTHER" id="PTHR43588">
    <property type="entry name" value="COBALT-PRECORRIN-8 METHYLMUTASE"/>
    <property type="match status" value="1"/>
</dbReference>
<dbReference type="InterPro" id="IPR003722">
    <property type="entry name" value="Cbl_synth_CobH/CbiC"/>
</dbReference>
<dbReference type="PATRIC" id="fig|1249627.3.peg.2775"/>
<dbReference type="Pfam" id="PF02570">
    <property type="entry name" value="CbiC"/>
    <property type="match status" value="1"/>
</dbReference>
<dbReference type="GO" id="GO:0016993">
    <property type="term" value="F:precorrin-8X methylmutase activity"/>
    <property type="evidence" value="ECO:0007669"/>
    <property type="project" value="InterPro"/>
</dbReference>
<proteinExistence type="inferred from homology"/>
<dbReference type="AlphaFoldDB" id="W9V571"/>
<name>W9V571_9GAMM</name>
<accession>W9V571</accession>
<protein>
    <submittedName>
        <fullName evidence="6">Cobalt-precorrin-8x methylmutase</fullName>
    </submittedName>
</protein>
<organism evidence="6 7">
    <name type="scientific">Imhoffiella purpurea</name>
    <dbReference type="NCBI Taxonomy" id="1249627"/>
    <lineage>
        <taxon>Bacteria</taxon>
        <taxon>Pseudomonadati</taxon>
        <taxon>Pseudomonadota</taxon>
        <taxon>Gammaproteobacteria</taxon>
        <taxon>Chromatiales</taxon>
        <taxon>Chromatiaceae</taxon>
        <taxon>Imhoffiella</taxon>
    </lineage>
</organism>
<evidence type="ECO:0000256" key="1">
    <source>
        <dbReference type="ARBA" id="ARBA00004953"/>
    </source>
</evidence>
<evidence type="ECO:0000256" key="3">
    <source>
        <dbReference type="ARBA" id="ARBA00022573"/>
    </source>
</evidence>
<gene>
    <name evidence="6" type="ORF">D779_2610</name>
</gene>
<sequence length="224" mass="23608">MNRVLLPSAQDTSAGQAIERESFATIDAEAGPHTYDSEQWSVVRRMIHASADFDLNGLTAFHPRAMPAALAALRTGGQALLADVAMILAGLSERRLAHFGLRPLQLIDDPEVAAAARADGTTRAAQAMRAAWRRGLLEGALVAIGNAPTALIELVRLIEREGARPALVLGMPVGFVAAADSKARLAEIEDVPWILVRGRKGGSTLAVAALHALFALASEQAEAP</sequence>
<reference evidence="6 7" key="1">
    <citation type="submission" date="2012-11" db="EMBL/GenBank/DDBJ databases">
        <title>Genome assembly of Thiorhodococcus sp. AK35.</title>
        <authorList>
            <person name="Nupur N."/>
            <person name="Khatri I."/>
            <person name="Subramanian S."/>
            <person name="Pinnaka A."/>
        </authorList>
    </citation>
    <scope>NUCLEOTIDE SEQUENCE [LARGE SCALE GENOMIC DNA]</scope>
    <source>
        <strain evidence="6 7">AK35</strain>
    </source>
</reference>
<evidence type="ECO:0000313" key="6">
    <source>
        <dbReference type="EMBL" id="EXJ14469.1"/>
    </source>
</evidence>
<dbReference type="SUPFAM" id="SSF63965">
    <property type="entry name" value="Precorrin-8X methylmutase CbiC/CobH"/>
    <property type="match status" value="1"/>
</dbReference>
<keyword evidence="7" id="KW-1185">Reference proteome</keyword>
<keyword evidence="3" id="KW-0169">Cobalamin biosynthesis</keyword>
<dbReference type="GO" id="GO:0009236">
    <property type="term" value="P:cobalamin biosynthetic process"/>
    <property type="evidence" value="ECO:0007669"/>
    <property type="project" value="UniProtKB-UniPathway"/>
</dbReference>
<dbReference type="OrthoDB" id="9780708at2"/>
<dbReference type="Gene3D" id="3.40.50.10230">
    <property type="entry name" value="Cobalamin biosynthesis CobH/CbiC, precorrin-8X methylmutase"/>
    <property type="match status" value="1"/>
</dbReference>
<feature type="domain" description="Cobalamin biosynthesis precorrin-8X methylmutase CobH/CbiC" evidence="5">
    <location>
        <begin position="18"/>
        <end position="215"/>
    </location>
</feature>
<dbReference type="PANTHER" id="PTHR43588:SF1">
    <property type="entry name" value="COBALT-PRECORRIN-8 METHYLMUTASE"/>
    <property type="match status" value="1"/>
</dbReference>
<dbReference type="eggNOG" id="COG2082">
    <property type="taxonomic scope" value="Bacteria"/>
</dbReference>
<evidence type="ECO:0000313" key="7">
    <source>
        <dbReference type="Proteomes" id="UP000019460"/>
    </source>
</evidence>
<dbReference type="RefSeq" id="WP_043754836.1">
    <property type="nucleotide sequence ID" value="NZ_AONC01000040.1"/>
</dbReference>
<comment type="similarity">
    <text evidence="2">Belongs to the CobH/CbiC family.</text>
</comment>
<comment type="pathway">
    <text evidence="1">Cofactor biosynthesis; adenosylcobalamin biosynthesis.</text>
</comment>
<dbReference type="Proteomes" id="UP000019460">
    <property type="component" value="Unassembled WGS sequence"/>
</dbReference>
<evidence type="ECO:0000256" key="2">
    <source>
        <dbReference type="ARBA" id="ARBA00009774"/>
    </source>
</evidence>
<dbReference type="UniPathway" id="UPA00148"/>
<evidence type="ECO:0000259" key="5">
    <source>
        <dbReference type="Pfam" id="PF02570"/>
    </source>
</evidence>
<comment type="caution">
    <text evidence="6">The sequence shown here is derived from an EMBL/GenBank/DDBJ whole genome shotgun (WGS) entry which is preliminary data.</text>
</comment>
<keyword evidence="4" id="KW-0413">Isomerase</keyword>
<dbReference type="InterPro" id="IPR036588">
    <property type="entry name" value="CobH/CbiC_sf"/>
</dbReference>